<name>A0A833R402_9POAL</name>
<feature type="signal peptide" evidence="2">
    <location>
        <begin position="1"/>
        <end position="26"/>
    </location>
</feature>
<evidence type="ECO:0000313" key="5">
    <source>
        <dbReference type="Proteomes" id="UP000623129"/>
    </source>
</evidence>
<dbReference type="Proteomes" id="UP000623129">
    <property type="component" value="Unassembled WGS sequence"/>
</dbReference>
<proteinExistence type="predicted"/>
<keyword evidence="1" id="KW-0812">Transmembrane</keyword>
<dbReference type="InterPro" id="IPR056633">
    <property type="entry name" value="DUF7731"/>
</dbReference>
<gene>
    <name evidence="4" type="ORF">FCM35_KLT02474</name>
</gene>
<dbReference type="PANTHER" id="PTHR34366:SF2">
    <property type="entry name" value="OS07G0289901 PROTEIN"/>
    <property type="match status" value="1"/>
</dbReference>
<comment type="caution">
    <text evidence="4">The sequence shown here is derived from an EMBL/GenBank/DDBJ whole genome shotgun (WGS) entry which is preliminary data.</text>
</comment>
<feature type="domain" description="DUF7731" evidence="3">
    <location>
        <begin position="32"/>
        <end position="128"/>
    </location>
</feature>
<evidence type="ECO:0000313" key="4">
    <source>
        <dbReference type="EMBL" id="KAF3332897.1"/>
    </source>
</evidence>
<dbReference type="PANTHER" id="PTHR34366">
    <property type="entry name" value="OS07G0289901 PROTEIN-RELATED"/>
    <property type="match status" value="1"/>
</dbReference>
<dbReference type="OrthoDB" id="1843925at2759"/>
<evidence type="ECO:0000259" key="3">
    <source>
        <dbReference type="Pfam" id="PF24865"/>
    </source>
</evidence>
<evidence type="ECO:0000256" key="2">
    <source>
        <dbReference type="SAM" id="SignalP"/>
    </source>
</evidence>
<accession>A0A833R402</accession>
<evidence type="ECO:0000256" key="1">
    <source>
        <dbReference type="SAM" id="Phobius"/>
    </source>
</evidence>
<feature type="chain" id="PRO_5032635417" description="DUF7731 domain-containing protein" evidence="2">
    <location>
        <begin position="27"/>
        <end position="169"/>
    </location>
</feature>
<dbReference type="AlphaFoldDB" id="A0A833R402"/>
<protein>
    <recommendedName>
        <fullName evidence="3">DUF7731 domain-containing protein</fullName>
    </recommendedName>
</protein>
<dbReference type="Pfam" id="PF24865">
    <property type="entry name" value="DUF7731"/>
    <property type="match status" value="1"/>
</dbReference>
<keyword evidence="1" id="KW-1133">Transmembrane helix</keyword>
<organism evidence="4 5">
    <name type="scientific">Carex littledalei</name>
    <dbReference type="NCBI Taxonomy" id="544730"/>
    <lineage>
        <taxon>Eukaryota</taxon>
        <taxon>Viridiplantae</taxon>
        <taxon>Streptophyta</taxon>
        <taxon>Embryophyta</taxon>
        <taxon>Tracheophyta</taxon>
        <taxon>Spermatophyta</taxon>
        <taxon>Magnoliopsida</taxon>
        <taxon>Liliopsida</taxon>
        <taxon>Poales</taxon>
        <taxon>Cyperaceae</taxon>
        <taxon>Cyperoideae</taxon>
        <taxon>Cariceae</taxon>
        <taxon>Carex</taxon>
        <taxon>Carex subgen. Euthyceras</taxon>
    </lineage>
</organism>
<keyword evidence="5" id="KW-1185">Reference proteome</keyword>
<keyword evidence="1" id="KW-0472">Membrane</keyword>
<keyword evidence="2" id="KW-0732">Signal</keyword>
<reference evidence="4" key="1">
    <citation type="submission" date="2020-01" db="EMBL/GenBank/DDBJ databases">
        <title>Genome sequence of Kobresia littledalei, the first chromosome-level genome in the family Cyperaceae.</title>
        <authorList>
            <person name="Qu G."/>
        </authorList>
    </citation>
    <scope>NUCLEOTIDE SEQUENCE</scope>
    <source>
        <strain evidence="4">C.B.Clarke</strain>
        <tissue evidence="4">Leaf</tissue>
    </source>
</reference>
<sequence length="169" mass="18573">MAFSPSLQRLWLLFTIVCLSACYSNAEDGATGIVGSALDCFNDHYVYASCQESYRLTPQGSLNVPPQYTEEFCDGPCLEETNLVLKCIDNIMYSFRFYDGCSVRDVRYALTRGCGHSAGRGNFNALTNFQGGGIGGFGGGGYYYGHGINLVIPKFLFLIVSLNFILFLL</sequence>
<feature type="transmembrane region" description="Helical" evidence="1">
    <location>
        <begin position="150"/>
        <end position="168"/>
    </location>
</feature>
<dbReference type="EMBL" id="SWLB01000011">
    <property type="protein sequence ID" value="KAF3332897.1"/>
    <property type="molecule type" value="Genomic_DNA"/>
</dbReference>